<comment type="caution">
    <text evidence="4">The sequence shown here is derived from an EMBL/GenBank/DDBJ whole genome shotgun (WGS) entry which is preliminary data.</text>
</comment>
<dbReference type="InterPro" id="IPR052400">
    <property type="entry name" value="Zn2-C6_fungal_TF"/>
</dbReference>
<dbReference type="PANTHER" id="PTHR47657:SF7">
    <property type="entry name" value="STEROL REGULATORY ELEMENT-BINDING PROTEIN ECM22"/>
    <property type="match status" value="1"/>
</dbReference>
<dbReference type="Gene3D" id="4.10.240.10">
    <property type="entry name" value="Zn(2)-C6 fungal-type DNA-binding domain"/>
    <property type="match status" value="1"/>
</dbReference>
<dbReference type="InterPro" id="IPR021858">
    <property type="entry name" value="Fun_TF"/>
</dbReference>
<gene>
    <name evidence="4" type="ORF">PG996_005065</name>
</gene>
<dbReference type="PROSITE" id="PS00463">
    <property type="entry name" value="ZN2_CY6_FUNGAL_1"/>
    <property type="match status" value="1"/>
</dbReference>
<protein>
    <recommendedName>
        <fullName evidence="3">Zn(2)-C6 fungal-type domain-containing protein</fullName>
    </recommendedName>
</protein>
<dbReference type="Pfam" id="PF00172">
    <property type="entry name" value="Zn_clus"/>
    <property type="match status" value="1"/>
</dbReference>
<dbReference type="InterPro" id="IPR036864">
    <property type="entry name" value="Zn2-C6_fun-type_DNA-bd_sf"/>
</dbReference>
<organism evidence="4 5">
    <name type="scientific">Apiospora saccharicola</name>
    <dbReference type="NCBI Taxonomy" id="335842"/>
    <lineage>
        <taxon>Eukaryota</taxon>
        <taxon>Fungi</taxon>
        <taxon>Dikarya</taxon>
        <taxon>Ascomycota</taxon>
        <taxon>Pezizomycotina</taxon>
        <taxon>Sordariomycetes</taxon>
        <taxon>Xylariomycetidae</taxon>
        <taxon>Amphisphaeriales</taxon>
        <taxon>Apiosporaceae</taxon>
        <taxon>Apiospora</taxon>
    </lineage>
</organism>
<dbReference type="SMART" id="SM00066">
    <property type="entry name" value="GAL4"/>
    <property type="match status" value="1"/>
</dbReference>
<keyword evidence="5" id="KW-1185">Reference proteome</keyword>
<feature type="domain" description="Zn(2)-C6 fungal-type" evidence="3">
    <location>
        <begin position="20"/>
        <end position="50"/>
    </location>
</feature>
<evidence type="ECO:0000256" key="1">
    <source>
        <dbReference type="ARBA" id="ARBA00023242"/>
    </source>
</evidence>
<evidence type="ECO:0000313" key="4">
    <source>
        <dbReference type="EMBL" id="KAK8071717.1"/>
    </source>
</evidence>
<feature type="region of interest" description="Disordered" evidence="2">
    <location>
        <begin position="59"/>
        <end position="87"/>
    </location>
</feature>
<dbReference type="Proteomes" id="UP001446871">
    <property type="component" value="Unassembled WGS sequence"/>
</dbReference>
<evidence type="ECO:0000259" key="3">
    <source>
        <dbReference type="PROSITE" id="PS50048"/>
    </source>
</evidence>
<dbReference type="Pfam" id="PF11951">
    <property type="entry name" value="Fungal_trans_2"/>
    <property type="match status" value="1"/>
</dbReference>
<dbReference type="InterPro" id="IPR001138">
    <property type="entry name" value="Zn2Cys6_DnaBD"/>
</dbReference>
<proteinExistence type="predicted"/>
<evidence type="ECO:0000313" key="5">
    <source>
        <dbReference type="Proteomes" id="UP001446871"/>
    </source>
</evidence>
<dbReference type="PROSITE" id="PS50048">
    <property type="entry name" value="ZN2_CY6_FUNGAL_2"/>
    <property type="match status" value="1"/>
</dbReference>
<evidence type="ECO:0000256" key="2">
    <source>
        <dbReference type="SAM" id="MobiDB-lite"/>
    </source>
</evidence>
<sequence length="419" mass="46674">MTSGTPERPSRRRHIKSRSGCKNCKKRKVKCGEERPRCRNCSRRGSLCDLADDSTVPDAPALQPAVSPPAPAPDAPDSQTTSLPLPGAPTTIYDGAGLGGFTVLDLELLHHYTTSTGPTLSSDPVTRHYYLVDVPKLGFSHPHVLYSILALAASHLGHFRPESRQYYYAEATARHTAATSIAAPLLSNISVENSVPMYCFSSLTMFISFANLKNDDPFFDASNVIPGWLTLFRGMRTILEANGRAMLSSSIAFLFRSRGNVNDKGGPQQQQLTDHEALREFQDYLDTCTSDEQTRQPLLSAFGDLRTAFTSFYAKEQQLGGNEDKTRSIFTWLYKIPDGYIDLLRQKDSDALCILAFFCVLLHMLEHHWWLKGWGTHLIDGIYTAVGDAHHAWIRWPIQEIGWVPPRRGGLYQITTPAS</sequence>
<dbReference type="PANTHER" id="PTHR47657">
    <property type="entry name" value="STEROL REGULATORY ELEMENT-BINDING PROTEIN ECM22"/>
    <property type="match status" value="1"/>
</dbReference>
<dbReference type="CDD" id="cd00067">
    <property type="entry name" value="GAL4"/>
    <property type="match status" value="1"/>
</dbReference>
<reference evidence="4 5" key="1">
    <citation type="submission" date="2023-01" db="EMBL/GenBank/DDBJ databases">
        <title>Analysis of 21 Apiospora genomes using comparative genomics revels a genus with tremendous synthesis potential of carbohydrate active enzymes and secondary metabolites.</title>
        <authorList>
            <person name="Sorensen T."/>
        </authorList>
    </citation>
    <scope>NUCLEOTIDE SEQUENCE [LARGE SCALE GENOMIC DNA]</scope>
    <source>
        <strain evidence="4 5">CBS 83171</strain>
    </source>
</reference>
<dbReference type="EMBL" id="JAQQWM010000003">
    <property type="protein sequence ID" value="KAK8071717.1"/>
    <property type="molecule type" value="Genomic_DNA"/>
</dbReference>
<keyword evidence="1" id="KW-0539">Nucleus</keyword>
<name>A0ABR1VKG2_9PEZI</name>
<accession>A0ABR1VKG2</accession>
<dbReference type="SUPFAM" id="SSF57701">
    <property type="entry name" value="Zn2/Cys6 DNA-binding domain"/>
    <property type="match status" value="1"/>
</dbReference>